<keyword evidence="3" id="KW-1185">Reference proteome</keyword>
<feature type="non-terminal residue" evidence="2">
    <location>
        <position position="1"/>
    </location>
</feature>
<comment type="caution">
    <text evidence="2">The sequence shown here is derived from an EMBL/GenBank/DDBJ whole genome shotgun (WGS) entry which is preliminary data.</text>
</comment>
<proteinExistence type="predicted"/>
<dbReference type="InterPro" id="IPR001584">
    <property type="entry name" value="Integrase_cat-core"/>
</dbReference>
<reference evidence="2 3" key="1">
    <citation type="submission" date="2018-03" db="EMBL/GenBank/DDBJ databases">
        <title>Draft Genome Sequences of six Lactobacillus pentosus Strains Isolated from Brines of Traditionally Fermented Spanish-Style Green Table Olives.</title>
        <authorList>
            <person name="Calero-Delgado B."/>
            <person name="Martin-Platero A.M."/>
            <person name="Perez-Pulido A.J."/>
            <person name="Benitez-Cabello A."/>
            <person name="Casimiro-Soriguer C.S."/>
            <person name="Martinez-Bueno M."/>
            <person name="Arroyo-Lopez F.N."/>
            <person name="Rodriguez-Gomez F."/>
            <person name="Bautista-Gallego J."/>
            <person name="Garrido-Fernandez A."/>
            <person name="Jimenez-Diaz R."/>
        </authorList>
    </citation>
    <scope>NUCLEOTIDE SEQUENCE [LARGE SCALE GENOMIC DNA]</scope>
    <source>
        <strain evidence="2 3">IG2</strain>
    </source>
</reference>
<gene>
    <name evidence="2" type="ORF">C6Y08_16495</name>
</gene>
<evidence type="ECO:0000313" key="2">
    <source>
        <dbReference type="EMBL" id="PRO90975.1"/>
    </source>
</evidence>
<organism evidence="2 3">
    <name type="scientific">Lactiplantibacillus pentosus</name>
    <name type="common">Lactobacillus pentosus</name>
    <dbReference type="NCBI Taxonomy" id="1589"/>
    <lineage>
        <taxon>Bacteria</taxon>
        <taxon>Bacillati</taxon>
        <taxon>Bacillota</taxon>
        <taxon>Bacilli</taxon>
        <taxon>Lactobacillales</taxon>
        <taxon>Lactobacillaceae</taxon>
        <taxon>Lactiplantibacillus</taxon>
    </lineage>
</organism>
<evidence type="ECO:0000259" key="1">
    <source>
        <dbReference type="Pfam" id="PF13333"/>
    </source>
</evidence>
<protein>
    <submittedName>
        <fullName evidence="2">Transposase</fullName>
    </submittedName>
</protein>
<dbReference type="RefSeq" id="WP_146128292.1">
    <property type="nucleotide sequence ID" value="NZ_PVOB01000287.1"/>
</dbReference>
<name>A0ABX5CVD5_LACPE</name>
<feature type="domain" description="Integrase catalytic" evidence="1">
    <location>
        <begin position="3"/>
        <end position="27"/>
    </location>
</feature>
<dbReference type="Pfam" id="PF13333">
    <property type="entry name" value="rve_2"/>
    <property type="match status" value="1"/>
</dbReference>
<dbReference type="EMBL" id="PVOB01000287">
    <property type="protein sequence ID" value="PRO90975.1"/>
    <property type="molecule type" value="Genomic_DNA"/>
</dbReference>
<sequence length="29" mass="3557">KAYVTWYNTERRQKTLNGMTPEEYRNHAV</sequence>
<accession>A0ABX5CVD5</accession>
<dbReference type="Proteomes" id="UP000238378">
    <property type="component" value="Unassembled WGS sequence"/>
</dbReference>
<evidence type="ECO:0000313" key="3">
    <source>
        <dbReference type="Proteomes" id="UP000238378"/>
    </source>
</evidence>